<dbReference type="AlphaFoldDB" id="A0A2N5SWB9"/>
<evidence type="ECO:0000256" key="10">
    <source>
        <dbReference type="ARBA" id="ARBA00023128"/>
    </source>
</evidence>
<dbReference type="PROSITE" id="PS50920">
    <property type="entry name" value="SOLCAR"/>
    <property type="match status" value="3"/>
</dbReference>
<dbReference type="PANTHER" id="PTHR24089">
    <property type="entry name" value="SOLUTE CARRIER FAMILY 25"/>
    <property type="match status" value="1"/>
</dbReference>
<dbReference type="Pfam" id="PF00153">
    <property type="entry name" value="Mito_carr"/>
    <property type="match status" value="3"/>
</dbReference>
<evidence type="ECO:0000256" key="5">
    <source>
        <dbReference type="ARBA" id="ARBA00022723"/>
    </source>
</evidence>
<evidence type="ECO:0000313" key="17">
    <source>
        <dbReference type="EMBL" id="PLW41222.1"/>
    </source>
</evidence>
<gene>
    <name evidence="17" type="ORF">PCANC_06804</name>
    <name evidence="15" type="ORF">PCANC_08012</name>
    <name evidence="16" type="ORF">PCASD_13606</name>
</gene>
<dbReference type="EMBL" id="PGCJ01000171">
    <property type="protein sequence ID" value="PLW41222.1"/>
    <property type="molecule type" value="Genomic_DNA"/>
</dbReference>
<comment type="similarity">
    <text evidence="2 13">Belongs to the mitochondrial carrier (TC 2.A.29) family.</text>
</comment>
<dbReference type="Proteomes" id="UP000235388">
    <property type="component" value="Unassembled WGS sequence"/>
</dbReference>
<evidence type="ECO:0000256" key="11">
    <source>
        <dbReference type="ARBA" id="ARBA00023136"/>
    </source>
</evidence>
<keyword evidence="3 13" id="KW-0813">Transport</keyword>
<comment type="caution">
    <text evidence="15">The sequence shown here is derived from an EMBL/GenBank/DDBJ whole genome shotgun (WGS) entry which is preliminary data.</text>
</comment>
<dbReference type="STRING" id="200324.A0A2N5SWB9"/>
<evidence type="ECO:0000256" key="12">
    <source>
        <dbReference type="PROSITE-ProRule" id="PRU00282"/>
    </source>
</evidence>
<dbReference type="EMBL" id="PGCJ01000848">
    <property type="protein sequence ID" value="PLW17516.1"/>
    <property type="molecule type" value="Genomic_DNA"/>
</dbReference>
<proteinExistence type="inferred from homology"/>
<protein>
    <recommendedName>
        <fullName evidence="20">Mitochondrial carrier protein</fullName>
    </recommendedName>
</protein>
<feature type="repeat" description="Solcar" evidence="12">
    <location>
        <begin position="81"/>
        <end position="168"/>
    </location>
</feature>
<evidence type="ECO:0000313" key="19">
    <source>
        <dbReference type="Proteomes" id="UP000235392"/>
    </source>
</evidence>
<evidence type="ECO:0000313" key="18">
    <source>
        <dbReference type="Proteomes" id="UP000235388"/>
    </source>
</evidence>
<dbReference type="Gene3D" id="1.50.40.10">
    <property type="entry name" value="Mitochondrial carrier domain"/>
    <property type="match status" value="1"/>
</dbReference>
<dbReference type="SUPFAM" id="SSF103506">
    <property type="entry name" value="Mitochondrial carrier"/>
    <property type="match status" value="1"/>
</dbReference>
<keyword evidence="9" id="KW-1133">Transmembrane helix</keyword>
<dbReference type="InterPro" id="IPR002067">
    <property type="entry name" value="MCP"/>
</dbReference>
<keyword evidence="6" id="KW-0677">Repeat</keyword>
<comment type="subcellular location">
    <subcellularLocation>
        <location evidence="1">Mitochondrion inner membrane</location>
        <topology evidence="1">Multi-pass membrane protein</topology>
    </subcellularLocation>
</comment>
<evidence type="ECO:0000313" key="16">
    <source>
        <dbReference type="EMBL" id="PLW20812.1"/>
    </source>
</evidence>
<evidence type="ECO:0000256" key="7">
    <source>
        <dbReference type="ARBA" id="ARBA00022792"/>
    </source>
</evidence>
<feature type="repeat" description="Solcar" evidence="12">
    <location>
        <begin position="178"/>
        <end position="275"/>
    </location>
</feature>
<evidence type="ECO:0000256" key="13">
    <source>
        <dbReference type="RuleBase" id="RU000488"/>
    </source>
</evidence>
<evidence type="ECO:0000256" key="6">
    <source>
        <dbReference type="ARBA" id="ARBA00022737"/>
    </source>
</evidence>
<feature type="region of interest" description="Disordered" evidence="14">
    <location>
        <begin position="282"/>
        <end position="301"/>
    </location>
</feature>
<keyword evidence="7" id="KW-0999">Mitochondrion inner membrane</keyword>
<keyword evidence="11 12" id="KW-0472">Membrane</keyword>
<accession>A0A2N5SWB9</accession>
<dbReference type="GO" id="GO:0005743">
    <property type="term" value="C:mitochondrial inner membrane"/>
    <property type="evidence" value="ECO:0007669"/>
    <property type="project" value="UniProtKB-SubCell"/>
</dbReference>
<keyword evidence="5" id="KW-0479">Metal-binding</keyword>
<evidence type="ECO:0000256" key="14">
    <source>
        <dbReference type="SAM" id="MobiDB-lite"/>
    </source>
</evidence>
<dbReference type="OrthoDB" id="270584at2759"/>
<dbReference type="FunFam" id="1.50.40.10:FF:000016">
    <property type="entry name" value="Solute carrier family 25 member 23"/>
    <property type="match status" value="1"/>
</dbReference>
<sequence>MGYADTSSAAFSSIFLLTSTHYPGSNTTISRHTSTSTNALAPITTPPAAVAGTPSAMATTATTTMTATSRNEAKTKKGGKTNLVEYFIAGGAAGAMSRTVVSPLERLKIIFQCQGPGQPQYHGIWHSLVKIGKEEGWQGYFKGNGINVIRIAPYSAIQFTTYEMAKKVLTSLSASEQLSTPLRLGAGAFAGICSVVCTYPLDLVRSRLSVISASIGGAVQQGSSNREMGMVAMGKMVYKHEGGIKGLYRGLVPTVIGVAPYVGSNFAAYEFLKTRFCPPLPAQQPNHSSTTNTSSSQQGGEEQPYHVLRKLACGALAGTFSQTITYPLDVLRRRMQVVGLNSLGFQYHGAWDASLKIIRKEGVVGLYKGLWPNFLKVAPSIGTSFVTYELVRDYLLTL</sequence>
<evidence type="ECO:0000256" key="2">
    <source>
        <dbReference type="ARBA" id="ARBA00006375"/>
    </source>
</evidence>
<name>A0A2N5SWB9_9BASI</name>
<dbReference type="Proteomes" id="UP000235392">
    <property type="component" value="Unassembled WGS sequence"/>
</dbReference>
<dbReference type="InterPro" id="IPR023395">
    <property type="entry name" value="MCP_dom_sf"/>
</dbReference>
<keyword evidence="10" id="KW-0496">Mitochondrion</keyword>
<keyword evidence="8" id="KW-0106">Calcium</keyword>
<evidence type="ECO:0000313" key="15">
    <source>
        <dbReference type="EMBL" id="PLW17516.1"/>
    </source>
</evidence>
<keyword evidence="18" id="KW-1185">Reference proteome</keyword>
<keyword evidence="4 12" id="KW-0812">Transmembrane</keyword>
<dbReference type="GO" id="GO:0055085">
    <property type="term" value="P:transmembrane transport"/>
    <property type="evidence" value="ECO:0007669"/>
    <property type="project" value="InterPro"/>
</dbReference>
<evidence type="ECO:0000256" key="3">
    <source>
        <dbReference type="ARBA" id="ARBA00022448"/>
    </source>
</evidence>
<dbReference type="GO" id="GO:0046872">
    <property type="term" value="F:metal ion binding"/>
    <property type="evidence" value="ECO:0007669"/>
    <property type="project" value="UniProtKB-KW"/>
</dbReference>
<dbReference type="EMBL" id="PGCI01000693">
    <property type="protein sequence ID" value="PLW20812.1"/>
    <property type="molecule type" value="Genomic_DNA"/>
</dbReference>
<evidence type="ECO:0000256" key="8">
    <source>
        <dbReference type="ARBA" id="ARBA00022837"/>
    </source>
</evidence>
<reference evidence="18 19" key="1">
    <citation type="submission" date="2017-11" db="EMBL/GenBank/DDBJ databases">
        <title>De novo assembly and phasing of dikaryotic genomes from two isolates of Puccinia coronata f. sp. avenae, the causal agent of oat crown rust.</title>
        <authorList>
            <person name="Miller M.E."/>
            <person name="Zhang Y."/>
            <person name="Omidvar V."/>
            <person name="Sperschneider J."/>
            <person name="Schwessinger B."/>
            <person name="Raley C."/>
            <person name="Palmer J.M."/>
            <person name="Garnica D."/>
            <person name="Upadhyaya N."/>
            <person name="Rathjen J."/>
            <person name="Taylor J.M."/>
            <person name="Park R.F."/>
            <person name="Dodds P.N."/>
            <person name="Hirsch C.D."/>
            <person name="Kianian S.F."/>
            <person name="Figueroa M."/>
        </authorList>
    </citation>
    <scope>NUCLEOTIDE SEQUENCE [LARGE SCALE GENOMIC DNA]</scope>
    <source>
        <strain evidence="15">12NC29</strain>
        <strain evidence="16">12SD80</strain>
    </source>
</reference>
<dbReference type="InterPro" id="IPR018108">
    <property type="entry name" value="MCP_transmembrane"/>
</dbReference>
<feature type="repeat" description="Solcar" evidence="12">
    <location>
        <begin position="305"/>
        <end position="394"/>
    </location>
</feature>
<organism evidence="15 18">
    <name type="scientific">Puccinia coronata f. sp. avenae</name>
    <dbReference type="NCBI Taxonomy" id="200324"/>
    <lineage>
        <taxon>Eukaryota</taxon>
        <taxon>Fungi</taxon>
        <taxon>Dikarya</taxon>
        <taxon>Basidiomycota</taxon>
        <taxon>Pucciniomycotina</taxon>
        <taxon>Pucciniomycetes</taxon>
        <taxon>Pucciniales</taxon>
        <taxon>Pucciniaceae</taxon>
        <taxon>Puccinia</taxon>
    </lineage>
</organism>
<dbReference type="PRINTS" id="PR00926">
    <property type="entry name" value="MITOCARRIER"/>
</dbReference>
<evidence type="ECO:0000256" key="9">
    <source>
        <dbReference type="ARBA" id="ARBA00022989"/>
    </source>
</evidence>
<evidence type="ECO:0008006" key="20">
    <source>
        <dbReference type="Google" id="ProtNLM"/>
    </source>
</evidence>
<evidence type="ECO:0000256" key="4">
    <source>
        <dbReference type="ARBA" id="ARBA00022692"/>
    </source>
</evidence>
<evidence type="ECO:0000256" key="1">
    <source>
        <dbReference type="ARBA" id="ARBA00004448"/>
    </source>
</evidence>